<keyword evidence="2" id="KW-1185">Reference proteome</keyword>
<evidence type="ECO:0008006" key="3">
    <source>
        <dbReference type="Google" id="ProtNLM"/>
    </source>
</evidence>
<evidence type="ECO:0000313" key="1">
    <source>
        <dbReference type="EMBL" id="MXO84099.1"/>
    </source>
</evidence>
<gene>
    <name evidence="1" type="ORF">GRI35_12045</name>
</gene>
<proteinExistence type="predicted"/>
<evidence type="ECO:0000313" key="2">
    <source>
        <dbReference type="Proteomes" id="UP000460290"/>
    </source>
</evidence>
<sequence>MTEYSKLKKNIGYPQADLFVAGKPYRVGVIDITIKAVYLITQADLGVAVGDTLAVTMDDFPSAVVYVRSIIQDRILIEFRAEIDASVVDYVDGKWSELIEMAVDDGEFRRTRLAVESRAA</sequence>
<reference evidence="1 2" key="1">
    <citation type="submission" date="2019-12" db="EMBL/GenBank/DDBJ databases">
        <title>Genomic-based taxomic classification of the family Erythrobacteraceae.</title>
        <authorList>
            <person name="Xu L."/>
        </authorList>
    </citation>
    <scope>NUCLEOTIDE SEQUENCE [LARGE SCALE GENOMIC DNA]</scope>
    <source>
        <strain evidence="1 2">KCTC 42006</strain>
    </source>
</reference>
<dbReference type="RefSeq" id="WP_160614378.1">
    <property type="nucleotide sequence ID" value="NZ_JAUFQM010000001.1"/>
</dbReference>
<organism evidence="1 2">
    <name type="scientific">Pontixanthobacter aestiaquae</name>
    <dbReference type="NCBI Taxonomy" id="1509367"/>
    <lineage>
        <taxon>Bacteria</taxon>
        <taxon>Pseudomonadati</taxon>
        <taxon>Pseudomonadota</taxon>
        <taxon>Alphaproteobacteria</taxon>
        <taxon>Sphingomonadales</taxon>
        <taxon>Erythrobacteraceae</taxon>
        <taxon>Pontixanthobacter</taxon>
    </lineage>
</organism>
<dbReference type="Proteomes" id="UP000460290">
    <property type="component" value="Unassembled WGS sequence"/>
</dbReference>
<dbReference type="EMBL" id="WTYZ01000001">
    <property type="protein sequence ID" value="MXO84099.1"/>
    <property type="molecule type" value="Genomic_DNA"/>
</dbReference>
<dbReference type="AlphaFoldDB" id="A0A844ZEA5"/>
<accession>A0A844ZEA5</accession>
<protein>
    <recommendedName>
        <fullName evidence="3">PilZ domain-containing protein</fullName>
    </recommendedName>
</protein>
<dbReference type="OrthoDB" id="7433439at2"/>
<comment type="caution">
    <text evidence="1">The sequence shown here is derived from an EMBL/GenBank/DDBJ whole genome shotgun (WGS) entry which is preliminary data.</text>
</comment>
<name>A0A844ZEA5_9SPHN</name>